<accession>A0A388KS77</accession>
<dbReference type="GO" id="GO:0008097">
    <property type="term" value="F:5S rRNA binding"/>
    <property type="evidence" value="ECO:0007669"/>
    <property type="project" value="TreeGrafter"/>
</dbReference>
<sequence length="192" mass="21170">MASAYGASMSTGAARLFAGAMRAPPSRLSWSASMCPIGRWLDRPAVLAPMSAQQPAQLLSVRSAWTRRSAAEKKAQSQKNQAKKSWGQRTEKYLKPFMMDVFISNRYIHAKIVHRVTSRVVAVATTNAKDLRNSLQSLCDYNACRVVGQLLAERAKEADIYAVVFELRAGEKYDGKLAEVVDTFAKNGISLI</sequence>
<proteinExistence type="inferred from homology"/>
<dbReference type="OrthoDB" id="1932324at2759"/>
<dbReference type="OMA" id="KQRTEKY"/>
<dbReference type="InterPro" id="IPR057268">
    <property type="entry name" value="Ribosomal_L18"/>
</dbReference>
<dbReference type="GO" id="GO:0005840">
    <property type="term" value="C:ribosome"/>
    <property type="evidence" value="ECO:0007669"/>
    <property type="project" value="UniProtKB-KW"/>
</dbReference>
<dbReference type="Gene3D" id="3.30.420.100">
    <property type="match status" value="1"/>
</dbReference>
<dbReference type="PANTHER" id="PTHR12899:SF16">
    <property type="entry name" value="OS02G0689700 PROTEIN"/>
    <property type="match status" value="1"/>
</dbReference>
<name>A0A388KS77_CHABU</name>
<evidence type="ECO:0000313" key="5">
    <source>
        <dbReference type="Proteomes" id="UP000265515"/>
    </source>
</evidence>
<evidence type="ECO:0000256" key="1">
    <source>
        <dbReference type="ARBA" id="ARBA00007116"/>
    </source>
</evidence>
<dbReference type="GO" id="GO:0003729">
    <property type="term" value="F:mRNA binding"/>
    <property type="evidence" value="ECO:0007669"/>
    <property type="project" value="EnsemblPlants"/>
</dbReference>
<organism evidence="4 5">
    <name type="scientific">Chara braunii</name>
    <name type="common">Braun's stonewort</name>
    <dbReference type="NCBI Taxonomy" id="69332"/>
    <lineage>
        <taxon>Eukaryota</taxon>
        <taxon>Viridiplantae</taxon>
        <taxon>Streptophyta</taxon>
        <taxon>Charophyceae</taxon>
        <taxon>Charales</taxon>
        <taxon>Characeae</taxon>
        <taxon>Chara</taxon>
    </lineage>
</organism>
<comment type="similarity">
    <text evidence="1">Belongs to the universal ribosomal protein uL18 family.</text>
</comment>
<dbReference type="GO" id="GO:0003735">
    <property type="term" value="F:structural constituent of ribosome"/>
    <property type="evidence" value="ECO:0007669"/>
    <property type="project" value="InterPro"/>
</dbReference>
<dbReference type="Proteomes" id="UP000265515">
    <property type="component" value="Unassembled WGS sequence"/>
</dbReference>
<dbReference type="SUPFAM" id="SSF53137">
    <property type="entry name" value="Translational machinery components"/>
    <property type="match status" value="1"/>
</dbReference>
<dbReference type="CDD" id="cd00432">
    <property type="entry name" value="Ribosomal_L18_L5e"/>
    <property type="match status" value="1"/>
</dbReference>
<comment type="caution">
    <text evidence="4">The sequence shown here is derived from an EMBL/GenBank/DDBJ whole genome shotgun (WGS) entry which is preliminary data.</text>
</comment>
<keyword evidence="3" id="KW-0687">Ribonucleoprotein</keyword>
<dbReference type="PANTHER" id="PTHR12899">
    <property type="entry name" value="39S RIBOSOMAL PROTEIN L18, MITOCHONDRIAL"/>
    <property type="match status" value="1"/>
</dbReference>
<dbReference type="EMBL" id="BFEA01000173">
    <property type="protein sequence ID" value="GBG72897.1"/>
    <property type="molecule type" value="Genomic_DNA"/>
</dbReference>
<dbReference type="STRING" id="69332.A0A388KS77"/>
<dbReference type="Gramene" id="GBG72897">
    <property type="protein sequence ID" value="GBG72897"/>
    <property type="gene ID" value="CBR_g12617"/>
</dbReference>
<dbReference type="GO" id="GO:0006412">
    <property type="term" value="P:translation"/>
    <property type="evidence" value="ECO:0007669"/>
    <property type="project" value="InterPro"/>
</dbReference>
<dbReference type="Pfam" id="PF00861">
    <property type="entry name" value="Ribosomal_L18p"/>
    <property type="match status" value="1"/>
</dbReference>
<evidence type="ECO:0000256" key="2">
    <source>
        <dbReference type="ARBA" id="ARBA00022980"/>
    </source>
</evidence>
<dbReference type="AlphaFoldDB" id="A0A388KS77"/>
<dbReference type="GO" id="GO:1990904">
    <property type="term" value="C:ribonucleoprotein complex"/>
    <property type="evidence" value="ECO:0007669"/>
    <property type="project" value="UniProtKB-KW"/>
</dbReference>
<keyword evidence="2" id="KW-0689">Ribosomal protein</keyword>
<dbReference type="InterPro" id="IPR005484">
    <property type="entry name" value="Ribosomal_uL18_bac/plant/anim"/>
</dbReference>
<gene>
    <name evidence="4" type="ORF">CBR_g12617</name>
</gene>
<reference evidence="4 5" key="1">
    <citation type="journal article" date="2018" name="Cell">
        <title>The Chara Genome: Secondary Complexity and Implications for Plant Terrestrialization.</title>
        <authorList>
            <person name="Nishiyama T."/>
            <person name="Sakayama H."/>
            <person name="Vries J.D."/>
            <person name="Buschmann H."/>
            <person name="Saint-Marcoux D."/>
            <person name="Ullrich K.K."/>
            <person name="Haas F.B."/>
            <person name="Vanderstraeten L."/>
            <person name="Becker D."/>
            <person name="Lang D."/>
            <person name="Vosolsobe S."/>
            <person name="Rombauts S."/>
            <person name="Wilhelmsson P.K.I."/>
            <person name="Janitza P."/>
            <person name="Kern R."/>
            <person name="Heyl A."/>
            <person name="Rumpler F."/>
            <person name="Villalobos L.I.A.C."/>
            <person name="Clay J.M."/>
            <person name="Skokan R."/>
            <person name="Toyoda A."/>
            <person name="Suzuki Y."/>
            <person name="Kagoshima H."/>
            <person name="Schijlen E."/>
            <person name="Tajeshwar N."/>
            <person name="Catarino B."/>
            <person name="Hetherington A.J."/>
            <person name="Saltykova A."/>
            <person name="Bonnot C."/>
            <person name="Breuninger H."/>
            <person name="Symeonidi A."/>
            <person name="Radhakrishnan G.V."/>
            <person name="Van Nieuwerburgh F."/>
            <person name="Deforce D."/>
            <person name="Chang C."/>
            <person name="Karol K.G."/>
            <person name="Hedrich R."/>
            <person name="Ulvskov P."/>
            <person name="Glockner G."/>
            <person name="Delwiche C.F."/>
            <person name="Petrasek J."/>
            <person name="Van de Peer Y."/>
            <person name="Friml J."/>
            <person name="Beilby M."/>
            <person name="Dolan L."/>
            <person name="Kohara Y."/>
            <person name="Sugano S."/>
            <person name="Fujiyama A."/>
            <person name="Delaux P.-M."/>
            <person name="Quint M."/>
            <person name="TheiBen G."/>
            <person name="Hagemann M."/>
            <person name="Harholt J."/>
            <person name="Dunand C."/>
            <person name="Zachgo S."/>
            <person name="Langdale J."/>
            <person name="Maumus F."/>
            <person name="Straeten D.V.D."/>
            <person name="Gould S.B."/>
            <person name="Rensing S.A."/>
        </authorList>
    </citation>
    <scope>NUCLEOTIDE SEQUENCE [LARGE SCALE GENOMIC DNA]</scope>
    <source>
        <strain evidence="4 5">S276</strain>
    </source>
</reference>
<protein>
    <submittedName>
        <fullName evidence="4">Uncharacterized protein</fullName>
    </submittedName>
</protein>
<evidence type="ECO:0000313" key="4">
    <source>
        <dbReference type="EMBL" id="GBG72897.1"/>
    </source>
</evidence>
<keyword evidence="5" id="KW-1185">Reference proteome</keyword>
<evidence type="ECO:0000256" key="3">
    <source>
        <dbReference type="ARBA" id="ARBA00023274"/>
    </source>
</evidence>